<keyword evidence="3" id="KW-0378">Hydrolase</keyword>
<dbReference type="SMART" id="SM00244">
    <property type="entry name" value="PHB"/>
    <property type="match status" value="1"/>
</dbReference>
<feature type="domain" description="Band 7" evidence="2">
    <location>
        <begin position="3"/>
        <end position="162"/>
    </location>
</feature>
<dbReference type="GO" id="GO:0005886">
    <property type="term" value="C:plasma membrane"/>
    <property type="evidence" value="ECO:0007669"/>
    <property type="project" value="UniProtKB-ARBA"/>
</dbReference>
<dbReference type="InterPro" id="IPR001972">
    <property type="entry name" value="Stomatin_HflK_fam"/>
</dbReference>
<reference evidence="3" key="1">
    <citation type="submission" date="2015-10" db="EMBL/GenBank/DDBJ databases">
        <authorList>
            <person name="Gilbert D.G."/>
        </authorList>
    </citation>
    <scope>NUCLEOTIDE SEQUENCE</scope>
</reference>
<evidence type="ECO:0000256" key="1">
    <source>
        <dbReference type="ARBA" id="ARBA00008164"/>
    </source>
</evidence>
<proteinExistence type="inferred from homology"/>
<dbReference type="AlphaFoldDB" id="A0A160V930"/>
<dbReference type="PANTHER" id="PTHR43327">
    <property type="entry name" value="STOMATIN-LIKE PROTEIN 2, MITOCHONDRIAL"/>
    <property type="match status" value="1"/>
</dbReference>
<protein>
    <submittedName>
        <fullName evidence="3">Stomatin/prohibitin-family membrane protease subunit YbbK</fullName>
    </submittedName>
</protein>
<dbReference type="EMBL" id="FAXA01000271">
    <property type="protein sequence ID" value="CUV02561.1"/>
    <property type="molecule type" value="Genomic_DNA"/>
</dbReference>
<gene>
    <name evidence="3" type="ORF">MGWOODY_Clf330</name>
</gene>
<dbReference type="InterPro" id="IPR001107">
    <property type="entry name" value="Band_7"/>
</dbReference>
<dbReference type="Pfam" id="PF01145">
    <property type="entry name" value="Band_7"/>
    <property type="match status" value="1"/>
</dbReference>
<comment type="similarity">
    <text evidence="1">Belongs to the band 7/mec-2 family.</text>
</comment>
<accession>A0A160V930</accession>
<sequence>MAFGLILVQQYQRLVVQKFGTFVGTRRSGLHFLVPIVYHGTKVDLRERVTRVPTQKYITADNVVVDMDFVIYYRVMEEYAERAVLEVQNFELAVVNLAFATLRAVIGGTTLSEALAERERIRDALQVRMDEVTERWGVKISQVEINEIDPPPGVKAAMEREKSAEAIKTAEITESEGARQSQINVAEGEKQASILSAEGQRQSEILKAEGEQQAAVLRASGFSEALERINSVASTADGRTMSLQYFETLKSLGESPSTKWIFPMEFTSMLGNFLGIGGNQGNGDSSSK</sequence>
<evidence type="ECO:0000259" key="2">
    <source>
        <dbReference type="SMART" id="SM00244"/>
    </source>
</evidence>
<dbReference type="SUPFAM" id="SSF117892">
    <property type="entry name" value="Band 7/SPFH domain"/>
    <property type="match status" value="1"/>
</dbReference>
<dbReference type="GO" id="GO:0008233">
    <property type="term" value="F:peptidase activity"/>
    <property type="evidence" value="ECO:0007669"/>
    <property type="project" value="UniProtKB-KW"/>
</dbReference>
<dbReference type="PANTHER" id="PTHR43327:SF10">
    <property type="entry name" value="STOMATIN-LIKE PROTEIN 2, MITOCHONDRIAL"/>
    <property type="match status" value="1"/>
</dbReference>
<dbReference type="PRINTS" id="PR00721">
    <property type="entry name" value="STOMATIN"/>
</dbReference>
<name>A0A160V930_9ZZZZ</name>
<dbReference type="GO" id="GO:0006508">
    <property type="term" value="P:proteolysis"/>
    <property type="evidence" value="ECO:0007669"/>
    <property type="project" value="UniProtKB-KW"/>
</dbReference>
<dbReference type="InterPro" id="IPR036013">
    <property type="entry name" value="Band_7/SPFH_dom_sf"/>
</dbReference>
<dbReference type="InterPro" id="IPR050710">
    <property type="entry name" value="Band7/mec-2_domain"/>
</dbReference>
<organism evidence="3">
    <name type="scientific">hydrothermal vent metagenome</name>
    <dbReference type="NCBI Taxonomy" id="652676"/>
    <lineage>
        <taxon>unclassified sequences</taxon>
        <taxon>metagenomes</taxon>
        <taxon>ecological metagenomes</taxon>
    </lineage>
</organism>
<evidence type="ECO:0000313" key="3">
    <source>
        <dbReference type="EMBL" id="CUV02561.1"/>
    </source>
</evidence>
<keyword evidence="3" id="KW-0645">Protease</keyword>
<dbReference type="FunFam" id="3.30.479.30:FF:000004">
    <property type="entry name" value="Putative membrane protease family, stomatin"/>
    <property type="match status" value="1"/>
</dbReference>
<dbReference type="GO" id="GO:0098552">
    <property type="term" value="C:side of membrane"/>
    <property type="evidence" value="ECO:0007669"/>
    <property type="project" value="UniProtKB-ARBA"/>
</dbReference>
<dbReference type="Gene3D" id="3.30.479.30">
    <property type="entry name" value="Band 7 domain"/>
    <property type="match status" value="1"/>
</dbReference>